<reference evidence="2" key="1">
    <citation type="submission" date="2015-04" db="UniProtKB">
        <authorList>
            <consortium name="EnsemblPlants"/>
        </authorList>
    </citation>
    <scope>IDENTIFICATION</scope>
</reference>
<dbReference type="Gramene" id="OGLUM11G01210.2">
    <property type="protein sequence ID" value="OGLUM11G01210.2"/>
    <property type="gene ID" value="OGLUM11G01210"/>
</dbReference>
<dbReference type="HOGENOM" id="CLU_702801_0_0_1"/>
<organism evidence="2">
    <name type="scientific">Oryza glumipatula</name>
    <dbReference type="NCBI Taxonomy" id="40148"/>
    <lineage>
        <taxon>Eukaryota</taxon>
        <taxon>Viridiplantae</taxon>
        <taxon>Streptophyta</taxon>
        <taxon>Embryophyta</taxon>
        <taxon>Tracheophyta</taxon>
        <taxon>Spermatophyta</taxon>
        <taxon>Magnoliopsida</taxon>
        <taxon>Liliopsida</taxon>
        <taxon>Poales</taxon>
        <taxon>Poaceae</taxon>
        <taxon>BOP clade</taxon>
        <taxon>Oryzoideae</taxon>
        <taxon>Oryzeae</taxon>
        <taxon>Oryzinae</taxon>
        <taxon>Oryza</taxon>
    </lineage>
</organism>
<sequence length="416" mass="47309">MAGEGDDVVMTTFPNEEETRVHQVIKRCRCPNPNAEEAAAAAKKMKKMVKVKERMTREEVERLLSFVPRTFPLRDRKPRCDDPEINQFEDILAHTVLLLNSNTQIILQDQARAREELRTKGYVDRWDQHRSLAQLVSINSQIDSNPTSSKNRPRSDDDDRLLKRAVLQGDAVRGEEEKEAKRMKETTAVVPEEQVEHLLSFVTMEPIPLPVVSADSDDNPNSLRNRMDRLLIRAINHVNTNSQVIRQMQANAREDLRTKGYIDTKDSPDEEAAGSGFEANGELQLTKVSEICIILSDWLFCVDPVLGGYMARHEMKRCSSSKEATPSEEKEAKRTRKEVVKKRMAMERVQHLLSMAPRAPVPLPVIRDDSPELKEIDQALTNIVQALNASSQLIRQMQANALHQLRTKGYVDSDDL</sequence>
<evidence type="ECO:0000313" key="2">
    <source>
        <dbReference type="EnsemblPlants" id="OGLUM11G01210.2"/>
    </source>
</evidence>
<name>A0A0E0BER0_9ORYZ</name>
<keyword evidence="3" id="KW-1185">Reference proteome</keyword>
<feature type="region of interest" description="Disordered" evidence="1">
    <location>
        <begin position="316"/>
        <end position="336"/>
    </location>
</feature>
<dbReference type="PANTHER" id="PTHR36138">
    <property type="entry name" value="EXPRESSED PROTEIN-RELATED"/>
    <property type="match status" value="1"/>
</dbReference>
<evidence type="ECO:0000256" key="1">
    <source>
        <dbReference type="SAM" id="MobiDB-lite"/>
    </source>
</evidence>
<evidence type="ECO:0000313" key="3">
    <source>
        <dbReference type="Proteomes" id="UP000026961"/>
    </source>
</evidence>
<reference evidence="2" key="2">
    <citation type="submission" date="2018-05" db="EMBL/GenBank/DDBJ databases">
        <title>OgluRS3 (Oryza glumaepatula Reference Sequence Version 3).</title>
        <authorList>
            <person name="Zhang J."/>
            <person name="Kudrna D."/>
            <person name="Lee S."/>
            <person name="Talag J."/>
            <person name="Welchert J."/>
            <person name="Wing R.A."/>
        </authorList>
    </citation>
    <scope>NUCLEOTIDE SEQUENCE [LARGE SCALE GENOMIC DNA]</scope>
</reference>
<dbReference type="Proteomes" id="UP000026961">
    <property type="component" value="Chromosome 11"/>
</dbReference>
<dbReference type="EnsemblPlants" id="OGLUM11G01210.2">
    <property type="protein sequence ID" value="OGLUM11G01210.2"/>
    <property type="gene ID" value="OGLUM11G01210"/>
</dbReference>
<dbReference type="AlphaFoldDB" id="A0A0E0BER0"/>
<protein>
    <submittedName>
        <fullName evidence="2">Uncharacterized protein</fullName>
    </submittedName>
</protein>
<dbReference type="PANTHER" id="PTHR36138:SF13">
    <property type="entry name" value="OS04G0604500 PROTEIN"/>
    <property type="match status" value="1"/>
</dbReference>
<accession>A0A0E0BER0</accession>
<proteinExistence type="predicted"/>